<accession>A0ABW1KQB2</accession>
<evidence type="ECO:0000313" key="2">
    <source>
        <dbReference type="Proteomes" id="UP001596203"/>
    </source>
</evidence>
<name>A0ABW1KQB2_9ACTN</name>
<evidence type="ECO:0000313" key="1">
    <source>
        <dbReference type="EMBL" id="MFC6023835.1"/>
    </source>
</evidence>
<comment type="caution">
    <text evidence="1">The sequence shown here is derived from an EMBL/GenBank/DDBJ whole genome shotgun (WGS) entry which is preliminary data.</text>
</comment>
<proteinExistence type="predicted"/>
<sequence>MTWRGNRIWRRAKALLDSERVRRAVGEVAVPYGCRGEPSNVAAGSDDCPVWFRCVGYAHFSTDGFYLPEFETYLADLRRNRERLPATVEVDHWAKTEAS</sequence>
<reference evidence="2" key="1">
    <citation type="journal article" date="2019" name="Int. J. Syst. Evol. Microbiol.">
        <title>The Global Catalogue of Microorganisms (GCM) 10K type strain sequencing project: providing services to taxonomists for standard genome sequencing and annotation.</title>
        <authorList>
            <consortium name="The Broad Institute Genomics Platform"/>
            <consortium name="The Broad Institute Genome Sequencing Center for Infectious Disease"/>
            <person name="Wu L."/>
            <person name="Ma J."/>
        </authorList>
    </citation>
    <scope>NUCLEOTIDE SEQUENCE [LARGE SCALE GENOMIC DNA]</scope>
    <source>
        <strain evidence="2">ZS-35-S2</strain>
    </source>
</reference>
<gene>
    <name evidence="1" type="ORF">ACFP2T_47750</name>
</gene>
<organism evidence="1 2">
    <name type="scientific">Plantactinospora solaniradicis</name>
    <dbReference type="NCBI Taxonomy" id="1723736"/>
    <lineage>
        <taxon>Bacteria</taxon>
        <taxon>Bacillati</taxon>
        <taxon>Actinomycetota</taxon>
        <taxon>Actinomycetes</taxon>
        <taxon>Micromonosporales</taxon>
        <taxon>Micromonosporaceae</taxon>
        <taxon>Plantactinospora</taxon>
    </lineage>
</organism>
<dbReference type="RefSeq" id="WP_377434702.1">
    <property type="nucleotide sequence ID" value="NZ_JBHSPR010000129.1"/>
</dbReference>
<protein>
    <submittedName>
        <fullName evidence="1">Uncharacterized protein</fullName>
    </submittedName>
</protein>
<dbReference type="Proteomes" id="UP001596203">
    <property type="component" value="Unassembled WGS sequence"/>
</dbReference>
<keyword evidence="2" id="KW-1185">Reference proteome</keyword>
<dbReference type="EMBL" id="JBHSPR010000129">
    <property type="protein sequence ID" value="MFC6023835.1"/>
    <property type="molecule type" value="Genomic_DNA"/>
</dbReference>